<name>A0ABX1R4X9_9ALTE</name>
<feature type="signal peptide" evidence="1">
    <location>
        <begin position="1"/>
        <end position="20"/>
    </location>
</feature>
<dbReference type="EMBL" id="JAATNW010000007">
    <property type="protein sequence ID" value="NMH61119.1"/>
    <property type="molecule type" value="Genomic_DNA"/>
</dbReference>
<protein>
    <submittedName>
        <fullName evidence="2">Esterase</fullName>
    </submittedName>
</protein>
<dbReference type="InterPro" id="IPR029058">
    <property type="entry name" value="AB_hydrolase_fold"/>
</dbReference>
<evidence type="ECO:0000313" key="2">
    <source>
        <dbReference type="EMBL" id="NMH61119.1"/>
    </source>
</evidence>
<keyword evidence="3" id="KW-1185">Reference proteome</keyword>
<proteinExistence type="predicted"/>
<dbReference type="Proteomes" id="UP000709336">
    <property type="component" value="Unassembled WGS sequence"/>
</dbReference>
<keyword evidence="1" id="KW-0732">Signal</keyword>
<feature type="chain" id="PRO_5047033136" evidence="1">
    <location>
        <begin position="21"/>
        <end position="311"/>
    </location>
</feature>
<dbReference type="RefSeq" id="WP_169211672.1">
    <property type="nucleotide sequence ID" value="NZ_JAATNW010000007.1"/>
</dbReference>
<comment type="caution">
    <text evidence="2">The sequence shown here is derived from an EMBL/GenBank/DDBJ whole genome shotgun (WGS) entry which is preliminary data.</text>
</comment>
<reference evidence="2 3" key="1">
    <citation type="submission" date="2020-03" db="EMBL/GenBank/DDBJ databases">
        <title>Alteromonas ponticola sp. nov., isolated from seawater.</title>
        <authorList>
            <person name="Yoon J.-H."/>
            <person name="Kim Y.-O."/>
        </authorList>
    </citation>
    <scope>NUCLEOTIDE SEQUENCE [LARGE SCALE GENOMIC DNA]</scope>
    <source>
        <strain evidence="2 3">MYP5</strain>
    </source>
</reference>
<evidence type="ECO:0000313" key="3">
    <source>
        <dbReference type="Proteomes" id="UP000709336"/>
    </source>
</evidence>
<dbReference type="InterPro" id="IPR000801">
    <property type="entry name" value="Esterase-like"/>
</dbReference>
<accession>A0ABX1R4X9</accession>
<dbReference type="InterPro" id="IPR050583">
    <property type="entry name" value="Mycobacterial_A85_antigen"/>
</dbReference>
<dbReference type="Gene3D" id="3.40.50.1820">
    <property type="entry name" value="alpha/beta hydrolase"/>
    <property type="match status" value="1"/>
</dbReference>
<dbReference type="PANTHER" id="PTHR48098">
    <property type="entry name" value="ENTEROCHELIN ESTERASE-RELATED"/>
    <property type="match status" value="1"/>
</dbReference>
<organism evidence="2 3">
    <name type="scientific">Alteromonas ponticola</name>
    <dbReference type="NCBI Taxonomy" id="2720613"/>
    <lineage>
        <taxon>Bacteria</taxon>
        <taxon>Pseudomonadati</taxon>
        <taxon>Pseudomonadota</taxon>
        <taxon>Gammaproteobacteria</taxon>
        <taxon>Alteromonadales</taxon>
        <taxon>Alteromonadaceae</taxon>
        <taxon>Alteromonas/Salinimonas group</taxon>
        <taxon>Alteromonas</taxon>
    </lineage>
</organism>
<gene>
    <name evidence="2" type="ORF">HCJ96_13890</name>
</gene>
<evidence type="ECO:0000256" key="1">
    <source>
        <dbReference type="SAM" id="SignalP"/>
    </source>
</evidence>
<sequence>MKLVVLLFSLSVFGIHSSYASTAQIQVSKGQLETIDNFKSEYVDDRFLYVWLPPGFTKDNSYDVLYMHDGRMLFDSKTTWNKQEWRVDEVAGALIEQEKVFPFIVVGIPNAVENRHSEYYPQQPFENLSREKQHALYQLEKYPGYKLFASKVFSDNYSRFLVQEVIPFIESHYNVNRGAQHRYIAGSSMGGLISWYTLLNYPDEFAGAICMSTHWPGIFEEDSEVFAEFKHYIADNISKLKNHKVYFDYGDATLDALYPPLQKEIDSLFSKQEYPAKLWQSQYFPGEEHTEDAWAKRLHIPLKFMFGKPDN</sequence>
<dbReference type="SUPFAM" id="SSF53474">
    <property type="entry name" value="alpha/beta-Hydrolases"/>
    <property type="match status" value="1"/>
</dbReference>
<dbReference type="Pfam" id="PF00756">
    <property type="entry name" value="Esterase"/>
    <property type="match status" value="1"/>
</dbReference>
<dbReference type="PANTHER" id="PTHR48098:SF6">
    <property type="entry name" value="FERRI-BACILLIBACTIN ESTERASE BESA"/>
    <property type="match status" value="1"/>
</dbReference>